<feature type="domain" description="GST N-terminal" evidence="1">
    <location>
        <begin position="1"/>
        <end position="77"/>
    </location>
</feature>
<comment type="caution">
    <text evidence="2">The sequence shown here is derived from an EMBL/GenBank/DDBJ whole genome shotgun (WGS) entry which is preliminary data.</text>
</comment>
<dbReference type="InterPro" id="IPR036249">
    <property type="entry name" value="Thioredoxin-like_sf"/>
</dbReference>
<dbReference type="InterPro" id="IPR036282">
    <property type="entry name" value="Glutathione-S-Trfase_C_sf"/>
</dbReference>
<proteinExistence type="predicted"/>
<dbReference type="Proteomes" id="UP000241346">
    <property type="component" value="Unassembled WGS sequence"/>
</dbReference>
<dbReference type="RefSeq" id="WP_107299866.1">
    <property type="nucleotide sequence ID" value="NZ_PYMB01000012.1"/>
</dbReference>
<reference evidence="2 3" key="1">
    <citation type="submission" date="2018-03" db="EMBL/GenBank/DDBJ databases">
        <title>Whole genome sequencing of Histamine producing bacteria.</title>
        <authorList>
            <person name="Butler K."/>
        </authorList>
    </citation>
    <scope>NUCLEOTIDE SEQUENCE [LARGE SCALE GENOMIC DNA]</scope>
    <source>
        <strain evidence="2 3">DSM 19138</strain>
    </source>
</reference>
<dbReference type="Gene3D" id="3.40.30.10">
    <property type="entry name" value="Glutaredoxin"/>
    <property type="match status" value="1"/>
</dbReference>
<dbReference type="EMBL" id="PYMB01000012">
    <property type="protein sequence ID" value="PSW10099.1"/>
    <property type="molecule type" value="Genomic_DNA"/>
</dbReference>
<dbReference type="InterPro" id="IPR007494">
    <property type="entry name" value="Glutaredoxin2_C"/>
</dbReference>
<dbReference type="InterPro" id="IPR011901">
    <property type="entry name" value="Grx2"/>
</dbReference>
<dbReference type="InterPro" id="IPR004045">
    <property type="entry name" value="Glutathione_S-Trfase_N"/>
</dbReference>
<name>A0A2T3N9Q1_9GAMM</name>
<accession>A0A2T3N9Q1</accession>
<dbReference type="Pfam" id="PF04399">
    <property type="entry name" value="Glutaredoxin2_C"/>
    <property type="match status" value="1"/>
</dbReference>
<dbReference type="OrthoDB" id="5291571at2"/>
<dbReference type="Pfam" id="PF13417">
    <property type="entry name" value="GST_N_3"/>
    <property type="match status" value="1"/>
</dbReference>
<evidence type="ECO:0000313" key="3">
    <source>
        <dbReference type="Proteomes" id="UP000241346"/>
    </source>
</evidence>
<dbReference type="GO" id="GO:0005829">
    <property type="term" value="C:cytosol"/>
    <property type="evidence" value="ECO:0007669"/>
    <property type="project" value="InterPro"/>
</dbReference>
<dbReference type="Gene3D" id="1.20.1050.10">
    <property type="match status" value="1"/>
</dbReference>
<dbReference type="SUPFAM" id="SSF52833">
    <property type="entry name" value="Thioredoxin-like"/>
    <property type="match status" value="1"/>
</dbReference>
<organism evidence="2 3">
    <name type="scientific">Photobacterium rosenbergii</name>
    <dbReference type="NCBI Taxonomy" id="294936"/>
    <lineage>
        <taxon>Bacteria</taxon>
        <taxon>Pseudomonadati</taxon>
        <taxon>Pseudomonadota</taxon>
        <taxon>Gammaproteobacteria</taxon>
        <taxon>Vibrionales</taxon>
        <taxon>Vibrionaceae</taxon>
        <taxon>Photobacterium</taxon>
    </lineage>
</organism>
<sequence>MKLYIYEHCPFSARVRYVAGMLNIPLDIIILDYDDDKTPTDIIGSKQVPILVKDNGYTLSESLDIIHHFLELADSTETHLPSEQILNWQRLAFLPLQKVGYPRWSNMGLIEFVNESAQKAWRAKKETEALNFDTLIADTPSIAKEVESLILQAGKVLNLPSDNQINLVDQAIMFSILRGFFSTEEIQWDETVKEWMESASQKTNVMLLK</sequence>
<dbReference type="SUPFAM" id="SSF47616">
    <property type="entry name" value="GST C-terminal domain-like"/>
    <property type="match status" value="1"/>
</dbReference>
<gene>
    <name evidence="2" type="ORF">C9J01_19635</name>
</gene>
<dbReference type="NCBIfam" id="TIGR02182">
    <property type="entry name" value="GRXB"/>
    <property type="match status" value="1"/>
</dbReference>
<dbReference type="NCBIfam" id="NF007702">
    <property type="entry name" value="PRK10387.1"/>
    <property type="match status" value="1"/>
</dbReference>
<evidence type="ECO:0000313" key="2">
    <source>
        <dbReference type="EMBL" id="PSW10099.1"/>
    </source>
</evidence>
<dbReference type="PROSITE" id="PS50404">
    <property type="entry name" value="GST_NTER"/>
    <property type="match status" value="1"/>
</dbReference>
<protein>
    <submittedName>
        <fullName evidence="2">Glutaredoxin</fullName>
    </submittedName>
</protein>
<evidence type="ECO:0000259" key="1">
    <source>
        <dbReference type="PROSITE" id="PS50404"/>
    </source>
</evidence>
<dbReference type="AlphaFoldDB" id="A0A2T3N9Q1"/>